<organism evidence="1 2">
    <name type="scientific">endosymbiont of Galathealinum brachiosum</name>
    <dbReference type="NCBI Taxonomy" id="2200906"/>
    <lineage>
        <taxon>Bacteria</taxon>
        <taxon>Pseudomonadati</taxon>
        <taxon>Pseudomonadota</taxon>
        <taxon>Gammaproteobacteria</taxon>
        <taxon>sulfur-oxidizing symbionts</taxon>
    </lineage>
</organism>
<dbReference type="InterPro" id="IPR051057">
    <property type="entry name" value="PI-PLC_domain"/>
</dbReference>
<dbReference type="SUPFAM" id="SSF51695">
    <property type="entry name" value="PLC-like phosphodiesterases"/>
    <property type="match status" value="1"/>
</dbReference>
<evidence type="ECO:0000313" key="1">
    <source>
        <dbReference type="EMBL" id="RDH85950.1"/>
    </source>
</evidence>
<dbReference type="PANTHER" id="PTHR13593:SF113">
    <property type="entry name" value="SI:DKEY-266F7.9"/>
    <property type="match status" value="1"/>
</dbReference>
<evidence type="ECO:0000313" key="2">
    <source>
        <dbReference type="Proteomes" id="UP000254266"/>
    </source>
</evidence>
<dbReference type="EMBL" id="QFXC01000002">
    <property type="protein sequence ID" value="RDH85950.1"/>
    <property type="molecule type" value="Genomic_DNA"/>
</dbReference>
<reference evidence="1 2" key="1">
    <citation type="journal article" date="2018" name="ISME J.">
        <title>Endosymbiont genomes yield clues of tubeworm success.</title>
        <authorList>
            <person name="Li Y."/>
            <person name="Liles M.R."/>
            <person name="Halanych K.M."/>
        </authorList>
    </citation>
    <scope>NUCLEOTIDE SEQUENCE [LARGE SCALE GENOMIC DNA]</scope>
    <source>
        <strain evidence="1">A1464</strain>
    </source>
</reference>
<protein>
    <submittedName>
        <fullName evidence="1">Uncharacterized protein</fullName>
    </submittedName>
</protein>
<gene>
    <name evidence="1" type="ORF">DIZ80_00290</name>
</gene>
<accession>A0A370DN06</accession>
<dbReference type="InterPro" id="IPR017946">
    <property type="entry name" value="PLC-like_Pdiesterase_TIM-brl"/>
</dbReference>
<name>A0A370DN06_9GAMM</name>
<sequence>MGINYHQLGGGKRLSEIIFAGSHDASITNGGKAVQTQDLDIGKQANAGIRLFDLRILAQGGKNGASLVGYHGKGKSTSNVQLQSSHAKDDYSVNVSSGMKYGVTGLKLSNMLKQAKSFVTRGNSKEFLILKFDKCTNYQLIADYCINILGSSIFVDQGKDFGRLTLDEVSRKVICVFNDKALKDITQGAKDGILGFRSLKAKKGPAKAYTIGYKGLQYFGKGGTSAGAFWKTNKSKMSENFKKQKKLMLQMANADDLQSPYVLGMMYWTATGSLSSIKSRNNLLWSKNTGVNKMDELWRCGLEASIDHQLSLDKILKRKSNQKMRMKAFFPNIIMIDFASADKCDTIFSLNKVKDDRLEKAYNQFKELS</sequence>
<keyword evidence="2" id="KW-1185">Reference proteome</keyword>
<proteinExistence type="predicted"/>
<dbReference type="AlphaFoldDB" id="A0A370DN06"/>
<dbReference type="Proteomes" id="UP000254266">
    <property type="component" value="Unassembled WGS sequence"/>
</dbReference>
<comment type="caution">
    <text evidence="1">The sequence shown here is derived from an EMBL/GenBank/DDBJ whole genome shotgun (WGS) entry which is preliminary data.</text>
</comment>
<dbReference type="PANTHER" id="PTHR13593">
    <property type="match status" value="1"/>
</dbReference>
<dbReference type="GO" id="GO:0006629">
    <property type="term" value="P:lipid metabolic process"/>
    <property type="evidence" value="ECO:0007669"/>
    <property type="project" value="InterPro"/>
</dbReference>
<dbReference type="GO" id="GO:0008081">
    <property type="term" value="F:phosphoric diester hydrolase activity"/>
    <property type="evidence" value="ECO:0007669"/>
    <property type="project" value="InterPro"/>
</dbReference>
<dbReference type="Gene3D" id="3.20.20.190">
    <property type="entry name" value="Phosphatidylinositol (PI) phosphodiesterase"/>
    <property type="match status" value="1"/>
</dbReference>